<evidence type="ECO:0000256" key="9">
    <source>
        <dbReference type="SAM" id="Phobius"/>
    </source>
</evidence>
<reference evidence="11" key="5">
    <citation type="submission" date="2025-09" db="UniProtKB">
        <authorList>
            <consortium name="Ensembl"/>
        </authorList>
    </citation>
    <scope>IDENTIFICATION</scope>
</reference>
<comment type="subcellular location">
    <subcellularLocation>
        <location evidence="1">Cell membrane</location>
        <topology evidence="1">Multi-pass membrane protein</topology>
    </subcellularLocation>
</comment>
<evidence type="ECO:0000256" key="7">
    <source>
        <dbReference type="ARBA" id="ARBA00023170"/>
    </source>
</evidence>
<dbReference type="PANTHER" id="PTHR46272">
    <property type="entry name" value="G_PROTEIN_RECEP_F1_2 DOMAIN-CONTAINING PROTEIN"/>
    <property type="match status" value="1"/>
</dbReference>
<keyword evidence="3 9" id="KW-0812">Transmembrane</keyword>
<dbReference type="GO" id="GO:0004930">
    <property type="term" value="F:G protein-coupled receptor activity"/>
    <property type="evidence" value="ECO:0007669"/>
    <property type="project" value="UniProtKB-KW"/>
</dbReference>
<feature type="transmembrane region" description="Helical" evidence="9">
    <location>
        <begin position="225"/>
        <end position="245"/>
    </location>
</feature>
<keyword evidence="12" id="KW-1185">Reference proteome</keyword>
<feature type="transmembrane region" description="Helical" evidence="9">
    <location>
        <begin position="265"/>
        <end position="288"/>
    </location>
</feature>
<organism evidence="11 12">
    <name type="scientific">Callorhinchus milii</name>
    <name type="common">Ghost shark</name>
    <dbReference type="NCBI Taxonomy" id="7868"/>
    <lineage>
        <taxon>Eukaryota</taxon>
        <taxon>Metazoa</taxon>
        <taxon>Chordata</taxon>
        <taxon>Craniata</taxon>
        <taxon>Vertebrata</taxon>
        <taxon>Chondrichthyes</taxon>
        <taxon>Holocephali</taxon>
        <taxon>Chimaeriformes</taxon>
        <taxon>Callorhinchidae</taxon>
        <taxon>Callorhinchus</taxon>
    </lineage>
</organism>
<evidence type="ECO:0000256" key="1">
    <source>
        <dbReference type="ARBA" id="ARBA00004651"/>
    </source>
</evidence>
<keyword evidence="8" id="KW-0807">Transducer</keyword>
<dbReference type="PROSITE" id="PS50262">
    <property type="entry name" value="G_PROTEIN_RECEP_F1_2"/>
    <property type="match status" value="1"/>
</dbReference>
<keyword evidence="4 9" id="KW-1133">Transmembrane helix</keyword>
<dbReference type="InterPro" id="IPR017452">
    <property type="entry name" value="GPCR_Rhodpsn_7TM"/>
</dbReference>
<evidence type="ECO:0000256" key="4">
    <source>
        <dbReference type="ARBA" id="ARBA00022989"/>
    </source>
</evidence>
<evidence type="ECO:0000256" key="2">
    <source>
        <dbReference type="ARBA" id="ARBA00022475"/>
    </source>
</evidence>
<keyword evidence="5" id="KW-0297">G-protein coupled receptor</keyword>
<evidence type="ECO:0000256" key="6">
    <source>
        <dbReference type="ARBA" id="ARBA00023136"/>
    </source>
</evidence>
<dbReference type="GeneTree" id="ENSGT00970000196759"/>
<reference evidence="11" key="4">
    <citation type="submission" date="2025-08" db="UniProtKB">
        <authorList>
            <consortium name="Ensembl"/>
        </authorList>
    </citation>
    <scope>IDENTIFICATION</scope>
</reference>
<feature type="transmembrane region" description="Helical" evidence="9">
    <location>
        <begin position="181"/>
        <end position="204"/>
    </location>
</feature>
<reference evidence="12" key="3">
    <citation type="journal article" date="2014" name="Nature">
        <title>Elephant shark genome provides unique insights into gnathostome evolution.</title>
        <authorList>
            <consortium name="International Elephant Shark Genome Sequencing Consortium"/>
            <person name="Venkatesh B."/>
            <person name="Lee A.P."/>
            <person name="Ravi V."/>
            <person name="Maurya A.K."/>
            <person name="Lian M.M."/>
            <person name="Swann J.B."/>
            <person name="Ohta Y."/>
            <person name="Flajnik M.F."/>
            <person name="Sutoh Y."/>
            <person name="Kasahara M."/>
            <person name="Hoon S."/>
            <person name="Gangu V."/>
            <person name="Roy S.W."/>
            <person name="Irimia M."/>
            <person name="Korzh V."/>
            <person name="Kondrychyn I."/>
            <person name="Lim Z.W."/>
            <person name="Tay B.H."/>
            <person name="Tohari S."/>
            <person name="Kong K.W."/>
            <person name="Ho S."/>
            <person name="Lorente-Galdos B."/>
            <person name="Quilez J."/>
            <person name="Marques-Bonet T."/>
            <person name="Raney B.J."/>
            <person name="Ingham P.W."/>
            <person name="Tay A."/>
            <person name="Hillier L.W."/>
            <person name="Minx P."/>
            <person name="Boehm T."/>
            <person name="Wilson R.K."/>
            <person name="Brenner S."/>
            <person name="Warren W.C."/>
        </authorList>
    </citation>
    <scope>NUCLEOTIDE SEQUENCE [LARGE SCALE GENOMIC DNA]</scope>
</reference>
<dbReference type="PANTHER" id="PTHR46272:SF6">
    <property type="entry name" value="G-PROTEIN COUPLED RECEPTOR 139-RELATED"/>
    <property type="match status" value="1"/>
</dbReference>
<sequence>SPRLFVSPSETGISASWYLLSGPKFQCRSASLPPSPLSRMSLCVTGNLLTIVILSRGNCGLSKRITRYLIAMAAADLLVVISDVILTRMNFLFYPICFLDLTPVCSLLTAVLCAAADSSVWLTVAFTFDRFLAICYQGASGSCVPERMAAMVIGAVWVLSCASNVPWFLSYDFYVSRNWTLFHWFDITLTPFLPFSLILTLNVLTVRHILRKISDPETENRIKCVVLLFAISGSFMLLWSTYVVFVIYGQVVHYYYTDYNHPVYILYHAAIMLQLSNSATNTCVYAVTQTKFREEVKKAVKYPFLLMIKVFKPIISLFCIEKKKLIFDTPPFKPRRFFRTFAYNRTAKIG</sequence>
<dbReference type="GO" id="GO:0005886">
    <property type="term" value="C:plasma membrane"/>
    <property type="evidence" value="ECO:0007669"/>
    <property type="project" value="UniProtKB-SubCell"/>
</dbReference>
<proteinExistence type="predicted"/>
<evidence type="ECO:0000313" key="12">
    <source>
        <dbReference type="Proteomes" id="UP000314986"/>
    </source>
</evidence>
<dbReference type="InParanoid" id="A0A4W3J974"/>
<dbReference type="SUPFAM" id="SSF81321">
    <property type="entry name" value="Family A G protein-coupled receptor-like"/>
    <property type="match status" value="1"/>
</dbReference>
<dbReference type="OMA" id="WIAKNER"/>
<dbReference type="AlphaFoldDB" id="A0A4W3J974"/>
<dbReference type="InterPro" id="IPR000276">
    <property type="entry name" value="GPCR_Rhodpsn"/>
</dbReference>
<keyword evidence="2" id="KW-1003">Cell membrane</keyword>
<dbReference type="PRINTS" id="PR00237">
    <property type="entry name" value="GPCRRHODOPSN"/>
</dbReference>
<feature type="transmembrane region" description="Helical" evidence="9">
    <location>
        <begin position="107"/>
        <end position="128"/>
    </location>
</feature>
<feature type="transmembrane region" description="Helical" evidence="9">
    <location>
        <begin position="37"/>
        <end position="56"/>
    </location>
</feature>
<keyword evidence="7" id="KW-0675">Receptor</keyword>
<dbReference type="Gene3D" id="1.20.1070.10">
    <property type="entry name" value="Rhodopsin 7-helix transmembrane proteins"/>
    <property type="match status" value="1"/>
</dbReference>
<dbReference type="Ensembl" id="ENSCMIT00000040405.1">
    <property type="protein sequence ID" value="ENSCMIP00000039834.1"/>
    <property type="gene ID" value="ENSCMIG00000016667.1"/>
</dbReference>
<evidence type="ECO:0000256" key="3">
    <source>
        <dbReference type="ARBA" id="ARBA00022692"/>
    </source>
</evidence>
<name>A0A4W3J974_CALMI</name>
<evidence type="ECO:0000313" key="11">
    <source>
        <dbReference type="Ensembl" id="ENSCMIP00000039834.1"/>
    </source>
</evidence>
<reference evidence="12" key="1">
    <citation type="journal article" date="2006" name="Science">
        <title>Ancient noncoding elements conserved in the human genome.</title>
        <authorList>
            <person name="Venkatesh B."/>
            <person name="Kirkness E.F."/>
            <person name="Loh Y.H."/>
            <person name="Halpern A.L."/>
            <person name="Lee A.P."/>
            <person name="Johnson J."/>
            <person name="Dandona N."/>
            <person name="Viswanathan L.D."/>
            <person name="Tay A."/>
            <person name="Venter J.C."/>
            <person name="Strausberg R.L."/>
            <person name="Brenner S."/>
        </authorList>
    </citation>
    <scope>NUCLEOTIDE SEQUENCE [LARGE SCALE GENOMIC DNA]</scope>
</reference>
<dbReference type="Proteomes" id="UP000314986">
    <property type="component" value="Unassembled WGS sequence"/>
</dbReference>
<evidence type="ECO:0000259" key="10">
    <source>
        <dbReference type="PROSITE" id="PS50262"/>
    </source>
</evidence>
<keyword evidence="6 9" id="KW-0472">Membrane</keyword>
<evidence type="ECO:0000256" key="5">
    <source>
        <dbReference type="ARBA" id="ARBA00023040"/>
    </source>
</evidence>
<evidence type="ECO:0000256" key="8">
    <source>
        <dbReference type="ARBA" id="ARBA00023224"/>
    </source>
</evidence>
<feature type="domain" description="G-protein coupled receptors family 1 profile" evidence="10">
    <location>
        <begin position="46"/>
        <end position="285"/>
    </location>
</feature>
<protein>
    <recommendedName>
        <fullName evidence="10">G-protein coupled receptors family 1 profile domain-containing protein</fullName>
    </recommendedName>
</protein>
<dbReference type="Pfam" id="PF00001">
    <property type="entry name" value="7tm_1"/>
    <property type="match status" value="1"/>
</dbReference>
<feature type="transmembrane region" description="Helical" evidence="9">
    <location>
        <begin position="68"/>
        <end position="87"/>
    </location>
</feature>
<feature type="transmembrane region" description="Helical" evidence="9">
    <location>
        <begin position="149"/>
        <end position="169"/>
    </location>
</feature>
<reference evidence="12" key="2">
    <citation type="journal article" date="2007" name="PLoS Biol.">
        <title>Survey sequencing and comparative analysis of the elephant shark (Callorhinchus milii) genome.</title>
        <authorList>
            <person name="Venkatesh B."/>
            <person name="Kirkness E.F."/>
            <person name="Loh Y.H."/>
            <person name="Halpern A.L."/>
            <person name="Lee A.P."/>
            <person name="Johnson J."/>
            <person name="Dandona N."/>
            <person name="Viswanathan L.D."/>
            <person name="Tay A."/>
            <person name="Venter J.C."/>
            <person name="Strausberg R.L."/>
            <person name="Brenner S."/>
        </authorList>
    </citation>
    <scope>NUCLEOTIDE SEQUENCE [LARGE SCALE GENOMIC DNA]</scope>
</reference>
<accession>A0A4W3J974</accession>
<dbReference type="InterPro" id="IPR052477">
    <property type="entry name" value="Orphan_GPCR1"/>
</dbReference>